<dbReference type="Proteomes" id="UP000737018">
    <property type="component" value="Unassembled WGS sequence"/>
</dbReference>
<comment type="caution">
    <text evidence="1">The sequence shown here is derived from an EMBL/GenBank/DDBJ whole genome shotgun (WGS) entry which is preliminary data.</text>
</comment>
<keyword evidence="2" id="KW-1185">Reference proteome</keyword>
<gene>
    <name evidence="1" type="ORF">CMV_011633</name>
</gene>
<evidence type="ECO:0000313" key="1">
    <source>
        <dbReference type="EMBL" id="KAF3964045.1"/>
    </source>
</evidence>
<accession>A0A8J4VNM6</accession>
<sequence>MWVATNYMVSPLFEDKNLLRWSLMLYKTLKENHKQHIQLKELPDDILNVVQLHWTSPILNASVDVVQGGRSVEMRAVGVNKGCSN</sequence>
<name>A0A8J4VNM6_9ROSI</name>
<organism evidence="1 2">
    <name type="scientific">Castanea mollissima</name>
    <name type="common">Chinese chestnut</name>
    <dbReference type="NCBI Taxonomy" id="60419"/>
    <lineage>
        <taxon>Eukaryota</taxon>
        <taxon>Viridiplantae</taxon>
        <taxon>Streptophyta</taxon>
        <taxon>Embryophyta</taxon>
        <taxon>Tracheophyta</taxon>
        <taxon>Spermatophyta</taxon>
        <taxon>Magnoliopsida</taxon>
        <taxon>eudicotyledons</taxon>
        <taxon>Gunneridae</taxon>
        <taxon>Pentapetalae</taxon>
        <taxon>rosids</taxon>
        <taxon>fabids</taxon>
        <taxon>Fagales</taxon>
        <taxon>Fagaceae</taxon>
        <taxon>Castanea</taxon>
    </lineage>
</organism>
<proteinExistence type="predicted"/>
<dbReference type="OrthoDB" id="10572407at2759"/>
<protein>
    <submittedName>
        <fullName evidence="1">Uncharacterized protein</fullName>
    </submittedName>
</protein>
<dbReference type="EMBL" id="JRKL02001428">
    <property type="protein sequence ID" value="KAF3964045.1"/>
    <property type="molecule type" value="Genomic_DNA"/>
</dbReference>
<reference evidence="1" key="1">
    <citation type="submission" date="2020-03" db="EMBL/GenBank/DDBJ databases">
        <title>Castanea mollissima Vanexum genome sequencing.</title>
        <authorList>
            <person name="Staton M."/>
        </authorList>
    </citation>
    <scope>NUCLEOTIDE SEQUENCE</scope>
    <source>
        <tissue evidence="1">Leaf</tissue>
    </source>
</reference>
<dbReference type="AlphaFoldDB" id="A0A8J4VNM6"/>
<evidence type="ECO:0000313" key="2">
    <source>
        <dbReference type="Proteomes" id="UP000737018"/>
    </source>
</evidence>